<evidence type="ECO:0000256" key="1">
    <source>
        <dbReference type="SAM" id="SignalP"/>
    </source>
</evidence>
<accession>A0A822YL47</accession>
<gene>
    <name evidence="2" type="ORF">HUJ06_012078</name>
</gene>
<evidence type="ECO:0008006" key="4">
    <source>
        <dbReference type="Google" id="ProtNLM"/>
    </source>
</evidence>
<evidence type="ECO:0000313" key="3">
    <source>
        <dbReference type="Proteomes" id="UP000607653"/>
    </source>
</evidence>
<feature type="signal peptide" evidence="1">
    <location>
        <begin position="1"/>
        <end position="22"/>
    </location>
</feature>
<name>A0A822YL47_NELNU</name>
<keyword evidence="3" id="KW-1185">Reference proteome</keyword>
<protein>
    <recommendedName>
        <fullName evidence="4">Secreted protein</fullName>
    </recommendedName>
</protein>
<organism evidence="2 3">
    <name type="scientific">Nelumbo nucifera</name>
    <name type="common">Sacred lotus</name>
    <dbReference type="NCBI Taxonomy" id="4432"/>
    <lineage>
        <taxon>Eukaryota</taxon>
        <taxon>Viridiplantae</taxon>
        <taxon>Streptophyta</taxon>
        <taxon>Embryophyta</taxon>
        <taxon>Tracheophyta</taxon>
        <taxon>Spermatophyta</taxon>
        <taxon>Magnoliopsida</taxon>
        <taxon>Proteales</taxon>
        <taxon>Nelumbonaceae</taxon>
        <taxon>Nelumbo</taxon>
    </lineage>
</organism>
<dbReference type="AlphaFoldDB" id="A0A822YL47"/>
<evidence type="ECO:0000313" key="2">
    <source>
        <dbReference type="EMBL" id="DAD33227.1"/>
    </source>
</evidence>
<dbReference type="EMBL" id="DUZY01000003">
    <property type="protein sequence ID" value="DAD33227.1"/>
    <property type="molecule type" value="Genomic_DNA"/>
</dbReference>
<reference evidence="2 3" key="1">
    <citation type="journal article" date="2020" name="Mol. Biol. Evol.">
        <title>Distinct Expression and Methylation Patterns for Genes with Different Fates following a Single Whole-Genome Duplication in Flowering Plants.</title>
        <authorList>
            <person name="Shi T."/>
            <person name="Rahmani R.S."/>
            <person name="Gugger P.F."/>
            <person name="Wang M."/>
            <person name="Li H."/>
            <person name="Zhang Y."/>
            <person name="Li Z."/>
            <person name="Wang Q."/>
            <person name="Van de Peer Y."/>
            <person name="Marchal K."/>
            <person name="Chen J."/>
        </authorList>
    </citation>
    <scope>NUCLEOTIDE SEQUENCE [LARGE SCALE GENOMIC DNA]</scope>
    <source>
        <tissue evidence="2">Leaf</tissue>
    </source>
</reference>
<proteinExistence type="predicted"/>
<keyword evidence="1" id="KW-0732">Signal</keyword>
<comment type="caution">
    <text evidence="2">The sequence shown here is derived from an EMBL/GenBank/DDBJ whole genome shotgun (WGS) entry which is preliminary data.</text>
</comment>
<feature type="chain" id="PRO_5032940253" description="Secreted protein" evidence="1">
    <location>
        <begin position="23"/>
        <end position="117"/>
    </location>
</feature>
<dbReference type="Proteomes" id="UP000607653">
    <property type="component" value="Unassembled WGS sequence"/>
</dbReference>
<sequence>MVVLVRPLLLPVLELLAPNIVGHSLVFFLSSTTVSDESSARFLSITSFPSTAHVSGCCSPFLSTLVVVEALVEIEPRLRQAIMGATGFGLRNIEFGGSILDGTGRIGRGGGSGSSVG</sequence>